<dbReference type="GO" id="GO:0004523">
    <property type="term" value="F:RNA-DNA hybrid ribonuclease activity"/>
    <property type="evidence" value="ECO:0007669"/>
    <property type="project" value="InterPro"/>
</dbReference>
<dbReference type="EMBL" id="BSEH01000263">
    <property type="protein sequence ID" value="GLJ58068.1"/>
    <property type="molecule type" value="Genomic_DNA"/>
</dbReference>
<dbReference type="InterPro" id="IPR036397">
    <property type="entry name" value="RNaseH_sf"/>
</dbReference>
<dbReference type="InterPro" id="IPR012337">
    <property type="entry name" value="RNaseH-like_sf"/>
</dbReference>
<evidence type="ECO:0000259" key="1">
    <source>
        <dbReference type="PROSITE" id="PS50879"/>
    </source>
</evidence>
<dbReference type="GO" id="GO:0003676">
    <property type="term" value="F:nucleic acid binding"/>
    <property type="evidence" value="ECO:0007669"/>
    <property type="project" value="InterPro"/>
</dbReference>
<organism evidence="3 4">
    <name type="scientific">Cryptomeria japonica</name>
    <name type="common">Japanese cedar</name>
    <name type="synonym">Cupressus japonica</name>
    <dbReference type="NCBI Taxonomy" id="3369"/>
    <lineage>
        <taxon>Eukaryota</taxon>
        <taxon>Viridiplantae</taxon>
        <taxon>Streptophyta</taxon>
        <taxon>Embryophyta</taxon>
        <taxon>Tracheophyta</taxon>
        <taxon>Spermatophyta</taxon>
        <taxon>Pinopsida</taxon>
        <taxon>Pinidae</taxon>
        <taxon>Conifers II</taxon>
        <taxon>Cupressales</taxon>
        <taxon>Cupressaceae</taxon>
        <taxon>Cryptomeria</taxon>
    </lineage>
</organism>
<evidence type="ECO:0000313" key="2">
    <source>
        <dbReference type="EMBL" id="GLJ58068.1"/>
    </source>
</evidence>
<gene>
    <name evidence="2" type="ORF">SUGI_1413570</name>
    <name evidence="3" type="ORF">SUGI_1494530</name>
</gene>
<dbReference type="SUPFAM" id="SSF53098">
    <property type="entry name" value="Ribonuclease H-like"/>
    <property type="match status" value="1"/>
</dbReference>
<dbReference type="PANTHER" id="PTHR47723">
    <property type="entry name" value="OS05G0353850 PROTEIN"/>
    <property type="match status" value="1"/>
</dbReference>
<dbReference type="PROSITE" id="PS50879">
    <property type="entry name" value="RNASE_H_1"/>
    <property type="match status" value="1"/>
</dbReference>
<feature type="domain" description="RNase H type-1" evidence="1">
    <location>
        <begin position="7"/>
        <end position="138"/>
    </location>
</feature>
<comment type="caution">
    <text evidence="3">The sequence shown here is derived from an EMBL/GenBank/DDBJ whole genome shotgun (WGS) entry which is preliminary data.</text>
</comment>
<accession>A0AAD3NT02</accession>
<dbReference type="Gene3D" id="3.30.420.10">
    <property type="entry name" value="Ribonuclease H-like superfamily/Ribonuclease H"/>
    <property type="match status" value="1"/>
</dbReference>
<dbReference type="PANTHER" id="PTHR47723:SF19">
    <property type="entry name" value="POLYNUCLEOTIDYL TRANSFERASE, RIBONUCLEASE H-LIKE SUPERFAMILY PROTEIN"/>
    <property type="match status" value="1"/>
</dbReference>
<dbReference type="AlphaFoldDB" id="A0AAD3NT02"/>
<proteinExistence type="predicted"/>
<dbReference type="Proteomes" id="UP001234787">
    <property type="component" value="Unassembled WGS sequence"/>
</dbReference>
<dbReference type="Pfam" id="PF13456">
    <property type="entry name" value="RVT_3"/>
    <property type="match status" value="1"/>
</dbReference>
<dbReference type="InterPro" id="IPR002156">
    <property type="entry name" value="RNaseH_domain"/>
</dbReference>
<name>A0AAD3NT02_CRYJA</name>
<dbReference type="EMBL" id="BSEH01000712">
    <property type="protein sequence ID" value="GLJ59151.1"/>
    <property type="molecule type" value="Genomic_DNA"/>
</dbReference>
<keyword evidence="4" id="KW-1185">Reference proteome</keyword>
<evidence type="ECO:0000313" key="4">
    <source>
        <dbReference type="Proteomes" id="UP001234787"/>
    </source>
</evidence>
<sequence length="170" mass="19165">MSWTKTIKGFWKLNFDGASRGNPGPAAYGWILRDCLGSPNALGGGCIGRNTSDLAEAEGLLRGINFCLHHRPPALCVKGDSQTVINLMKDGKTKNGFLRPKIEEVREFRRRINCPVEFQQINRSANKSADWLANWALDNKLAKDLTVYEDEIKKREDFRELLDLINEEAS</sequence>
<protein>
    <recommendedName>
        <fullName evidence="1">RNase H type-1 domain-containing protein</fullName>
    </recommendedName>
</protein>
<evidence type="ECO:0000313" key="3">
    <source>
        <dbReference type="EMBL" id="GLJ59151.1"/>
    </source>
</evidence>
<dbReference type="InterPro" id="IPR053151">
    <property type="entry name" value="RNase_H-like"/>
</dbReference>
<reference evidence="3" key="1">
    <citation type="submission" date="2022-12" db="EMBL/GenBank/DDBJ databases">
        <title>Chromosome-Level Genome Assembly of Japanese Cedar (Cryptomeriajaponica D. Don).</title>
        <authorList>
            <person name="Fujino T."/>
            <person name="Yamaguchi K."/>
            <person name="Yokoyama T."/>
            <person name="Hamanaka T."/>
            <person name="Harazono Y."/>
            <person name="Kamada H."/>
            <person name="Kobayashi W."/>
            <person name="Ujino-Ihara T."/>
            <person name="Uchiyama K."/>
            <person name="Matsumoto A."/>
            <person name="Izuno A."/>
            <person name="Tsumura Y."/>
            <person name="Toyoda A."/>
            <person name="Shigenobu S."/>
            <person name="Moriguchi Y."/>
            <person name="Ueno S."/>
            <person name="Kasahara M."/>
        </authorList>
    </citation>
    <scope>NUCLEOTIDE SEQUENCE</scope>
</reference>